<dbReference type="GO" id="GO:0004494">
    <property type="term" value="F:methylmalonyl-CoA mutase activity"/>
    <property type="evidence" value="ECO:0007669"/>
    <property type="project" value="UniProtKB-EC"/>
</dbReference>
<dbReference type="InterPro" id="IPR016176">
    <property type="entry name" value="Cbl-dep_enz_cat"/>
</dbReference>
<dbReference type="GO" id="GO:0031419">
    <property type="term" value="F:cobalamin binding"/>
    <property type="evidence" value="ECO:0007669"/>
    <property type="project" value="UniProtKB-KW"/>
</dbReference>
<evidence type="ECO:0000256" key="1">
    <source>
        <dbReference type="ARBA" id="ARBA00001922"/>
    </source>
</evidence>
<dbReference type="FunFam" id="3.40.50.280:FF:000002">
    <property type="entry name" value="Methylmalonyl-CoA mutase, mitochondrial"/>
    <property type="match status" value="1"/>
</dbReference>
<dbReference type="InterPro" id="IPR006099">
    <property type="entry name" value="MeMalonylCoA_mutase_a/b_cat"/>
</dbReference>
<proteinExistence type="inferred from homology"/>
<dbReference type="CDD" id="cd02071">
    <property type="entry name" value="MM_CoA_mut_B12_BD"/>
    <property type="match status" value="1"/>
</dbReference>
<dbReference type="OrthoDB" id="9762378at2"/>
<dbReference type="InterPro" id="IPR058549">
    <property type="entry name" value="MeMalonylCoA_mutase_a/b_site"/>
</dbReference>
<sequence>MSRKNLQELSLTTGQSQTKKLQYHQNFAAGIPPFLRGPYSTMYVRRPWTIRQYAGFSTAEESNAFYRRNLEAGQKGLSVAFDLPTHRGYDSDNERVVGDVGKAGVAIDSVEDMKILFDGIPLDKMSVSMTMNGAVLPVMAFYIVAAEEQGVSMEKLAGTIQNDILKEFMVRNTYIYPPMPSMQIVADIFEFTSKHMPKFNSISISGYHMHEAGAPAAMELAYTLADGIEYIKTGIKAGLQIDDFAPRLSFFWGIGMNHFTEIAKMRAGRMLWAKLVKEFNPKNEKSLMLRTHSQTSGWSLTEQDPFNNVARTTIEAMAAVFGGTQSLHTNALDEAIALPTDFSARIARNTQIYLQQETNITKTVDPWAGSHLVEKLTKEIADEAWELIQEVEKLGGMTKAIEAGIPKKRIEEAAAKKQARIDSGQDTILGVNKYQLEDEDDLQILEVDNAMVRKQQIERLNHIKSTRENSLVKEALEKITEASKKAMNQNSERENLLALAVEAARNRATLGEISDAMESAFGRYRAKIQSFTGVYSKEIKNNESFEKAKKMADEFASNEGRRPRIMIAKMGQDGHDRGAKVVATGYADLGFDVDIGPLFQTPSEVAKQAVENDVHILGVSSLAGGHKTLVPAVIKELANYGREDIAVIVGGVIPKQDYNSLFESGAVAVFGPGTKISEAAIEILNILMD</sequence>
<protein>
    <recommendedName>
        <fullName evidence="3">methylmalonyl-CoA mutase</fullName>
        <ecNumber evidence="3">5.4.99.2</ecNumber>
    </recommendedName>
</protein>
<dbReference type="GO" id="GO:0005737">
    <property type="term" value="C:cytoplasm"/>
    <property type="evidence" value="ECO:0007669"/>
    <property type="project" value="TreeGrafter"/>
</dbReference>
<dbReference type="Proteomes" id="UP000237640">
    <property type="component" value="Unassembled WGS sequence"/>
</dbReference>
<dbReference type="Gene3D" id="3.20.20.240">
    <property type="entry name" value="Methylmalonyl-CoA mutase"/>
    <property type="match status" value="1"/>
</dbReference>
<comment type="caution">
    <text evidence="9">The sequence shown here is derived from an EMBL/GenBank/DDBJ whole genome shotgun (WGS) entry which is preliminary data.</text>
</comment>
<dbReference type="NCBIfam" id="NF006944">
    <property type="entry name" value="PRK09426.1"/>
    <property type="match status" value="1"/>
</dbReference>
<dbReference type="NCBIfam" id="TIGR00640">
    <property type="entry name" value="acid_CoA_mut_C"/>
    <property type="match status" value="1"/>
</dbReference>
<evidence type="ECO:0000256" key="2">
    <source>
        <dbReference type="ARBA" id="ARBA00008465"/>
    </source>
</evidence>
<dbReference type="PANTHER" id="PTHR48101">
    <property type="entry name" value="METHYLMALONYL-COA MUTASE, MITOCHONDRIAL-RELATED"/>
    <property type="match status" value="1"/>
</dbReference>
<evidence type="ECO:0000313" key="9">
    <source>
        <dbReference type="EMBL" id="PRX54219.1"/>
    </source>
</evidence>
<evidence type="ECO:0000313" key="10">
    <source>
        <dbReference type="Proteomes" id="UP000237640"/>
    </source>
</evidence>
<dbReference type="InterPro" id="IPR006158">
    <property type="entry name" value="Cobalamin-bd"/>
</dbReference>
<dbReference type="NCBIfam" id="TIGR00641">
    <property type="entry name" value="acid_CoA_mut_N"/>
    <property type="match status" value="1"/>
</dbReference>
<evidence type="ECO:0000256" key="3">
    <source>
        <dbReference type="ARBA" id="ARBA00012398"/>
    </source>
</evidence>
<dbReference type="Gene3D" id="3.40.50.280">
    <property type="entry name" value="Cobalamin-binding domain"/>
    <property type="match status" value="1"/>
</dbReference>
<dbReference type="InterPro" id="IPR036724">
    <property type="entry name" value="Cobalamin-bd_sf"/>
</dbReference>
<dbReference type="Pfam" id="PF02310">
    <property type="entry name" value="B12-binding"/>
    <property type="match status" value="1"/>
</dbReference>
<dbReference type="PANTHER" id="PTHR48101:SF4">
    <property type="entry name" value="METHYLMALONYL-COA MUTASE, MITOCHONDRIAL"/>
    <property type="match status" value="1"/>
</dbReference>
<dbReference type="CDD" id="cd03679">
    <property type="entry name" value="MM_CoA_mutase_alpha_like"/>
    <property type="match status" value="1"/>
</dbReference>
<accession>A0A2T0M9R4</accession>
<feature type="domain" description="B12-binding" evidence="8">
    <location>
        <begin position="562"/>
        <end position="689"/>
    </location>
</feature>
<dbReference type="EC" id="5.4.99.2" evidence="3"/>
<keyword evidence="4" id="KW-0846">Cobalamin</keyword>
<dbReference type="InterPro" id="IPR006098">
    <property type="entry name" value="MMCoA_mutase_a_cat"/>
</dbReference>
<evidence type="ECO:0000256" key="4">
    <source>
        <dbReference type="ARBA" id="ARBA00022628"/>
    </source>
</evidence>
<dbReference type="RefSeq" id="WP_106145518.1">
    <property type="nucleotide sequence ID" value="NZ_PVYX01000002.1"/>
</dbReference>
<organism evidence="9 10">
    <name type="scientific">Flagellimonas meridianipacifica</name>
    <dbReference type="NCBI Taxonomy" id="1080225"/>
    <lineage>
        <taxon>Bacteria</taxon>
        <taxon>Pseudomonadati</taxon>
        <taxon>Bacteroidota</taxon>
        <taxon>Flavobacteriia</taxon>
        <taxon>Flavobacteriales</taxon>
        <taxon>Flavobacteriaceae</taxon>
        <taxon>Flagellimonas</taxon>
    </lineage>
</organism>
<evidence type="ECO:0000256" key="6">
    <source>
        <dbReference type="ARBA" id="ARBA00023235"/>
    </source>
</evidence>
<gene>
    <name evidence="9" type="ORF">CLV81_2616</name>
</gene>
<dbReference type="SUPFAM" id="SSF51703">
    <property type="entry name" value="Cobalamin (vitamin B12)-dependent enzymes"/>
    <property type="match status" value="1"/>
</dbReference>
<keyword evidence="5" id="KW-0479">Metal-binding</keyword>
<dbReference type="EMBL" id="PVYX01000002">
    <property type="protein sequence ID" value="PRX54219.1"/>
    <property type="molecule type" value="Genomic_DNA"/>
</dbReference>
<dbReference type="SUPFAM" id="SSF52242">
    <property type="entry name" value="Cobalamin (vitamin B12)-binding domain"/>
    <property type="match status" value="1"/>
</dbReference>
<dbReference type="AlphaFoldDB" id="A0A2T0M9R4"/>
<evidence type="ECO:0000259" key="8">
    <source>
        <dbReference type="PROSITE" id="PS51332"/>
    </source>
</evidence>
<comment type="cofactor">
    <cofactor evidence="1">
        <name>adenosylcob(III)alamin</name>
        <dbReference type="ChEBI" id="CHEBI:18408"/>
    </cofactor>
</comment>
<reference evidence="9 10" key="1">
    <citation type="submission" date="2018-03" db="EMBL/GenBank/DDBJ databases">
        <title>Genomic Encyclopedia of Archaeal and Bacterial Type Strains, Phase II (KMG-II): from individual species to whole genera.</title>
        <authorList>
            <person name="Goeker M."/>
        </authorList>
    </citation>
    <scope>NUCLEOTIDE SEQUENCE [LARGE SCALE GENOMIC DNA]</scope>
    <source>
        <strain evidence="9 10">DSM 25027</strain>
    </source>
</reference>
<name>A0A2T0M9R4_9FLAO</name>
<dbReference type="GO" id="GO:0019678">
    <property type="term" value="P:propionate metabolic process, methylmalonyl pathway"/>
    <property type="evidence" value="ECO:0007669"/>
    <property type="project" value="TreeGrafter"/>
</dbReference>
<dbReference type="PROSITE" id="PS00544">
    <property type="entry name" value="METMALONYL_COA_MUTASE"/>
    <property type="match status" value="1"/>
</dbReference>
<evidence type="ECO:0000256" key="7">
    <source>
        <dbReference type="ARBA" id="ARBA00023285"/>
    </source>
</evidence>
<keyword evidence="6" id="KW-0413">Isomerase</keyword>
<keyword evidence="7" id="KW-0170">Cobalt</keyword>
<evidence type="ECO:0000256" key="5">
    <source>
        <dbReference type="ARBA" id="ARBA00022723"/>
    </source>
</evidence>
<comment type="similarity">
    <text evidence="2">Belongs to the methylmalonyl-CoA mutase family.</text>
</comment>
<dbReference type="GO" id="GO:0046872">
    <property type="term" value="F:metal ion binding"/>
    <property type="evidence" value="ECO:0007669"/>
    <property type="project" value="UniProtKB-KW"/>
</dbReference>
<dbReference type="InterPro" id="IPR006159">
    <property type="entry name" value="Acid_CoA_mut_C"/>
</dbReference>
<dbReference type="PROSITE" id="PS51332">
    <property type="entry name" value="B12_BINDING"/>
    <property type="match status" value="1"/>
</dbReference>
<dbReference type="Pfam" id="PF01642">
    <property type="entry name" value="MM_CoA_mutase"/>
    <property type="match status" value="1"/>
</dbReference>
<dbReference type="FunFam" id="3.20.20.240:FF:000001">
    <property type="entry name" value="Probable methylmalonyl-coa mutase"/>
    <property type="match status" value="1"/>
</dbReference>
<keyword evidence="10" id="KW-1185">Reference proteome</keyword>